<accession>A0ABT5EWY8</accession>
<feature type="transmembrane region" description="Helical" evidence="8">
    <location>
        <begin position="72"/>
        <end position="91"/>
    </location>
</feature>
<feature type="transmembrane region" description="Helical" evidence="8">
    <location>
        <begin position="214"/>
        <end position="235"/>
    </location>
</feature>
<evidence type="ECO:0000256" key="7">
    <source>
        <dbReference type="SAM" id="MobiDB-lite"/>
    </source>
</evidence>
<evidence type="ECO:0000256" key="3">
    <source>
        <dbReference type="ARBA" id="ARBA00022679"/>
    </source>
</evidence>
<proteinExistence type="inferred from homology"/>
<evidence type="ECO:0000256" key="4">
    <source>
        <dbReference type="ARBA" id="ARBA00022692"/>
    </source>
</evidence>
<dbReference type="PANTHER" id="PTHR30589:SF0">
    <property type="entry name" value="PHOSPHATIDYLGLYCEROL--PROLIPOPROTEIN DIACYLGLYCERYL TRANSFERASE"/>
    <property type="match status" value="1"/>
</dbReference>
<evidence type="ECO:0000256" key="2">
    <source>
        <dbReference type="ARBA" id="ARBA00022475"/>
    </source>
</evidence>
<comment type="similarity">
    <text evidence="1">Belongs to the Lgt family.</text>
</comment>
<evidence type="ECO:0000256" key="6">
    <source>
        <dbReference type="ARBA" id="ARBA00023136"/>
    </source>
</evidence>
<keyword evidence="2" id="KW-1003">Cell membrane</keyword>
<dbReference type="InterPro" id="IPR001640">
    <property type="entry name" value="Lgt"/>
</dbReference>
<protein>
    <submittedName>
        <fullName evidence="9">Prolipoprotein diacylglyceryl transferase</fullName>
        <ecNumber evidence="9">2.4.99.-</ecNumber>
    </submittedName>
</protein>
<evidence type="ECO:0000256" key="1">
    <source>
        <dbReference type="ARBA" id="ARBA00007150"/>
    </source>
</evidence>
<dbReference type="Pfam" id="PF01790">
    <property type="entry name" value="LGT"/>
    <property type="match status" value="1"/>
</dbReference>
<feature type="transmembrane region" description="Helical" evidence="8">
    <location>
        <begin position="40"/>
        <end position="60"/>
    </location>
</feature>
<keyword evidence="5 8" id="KW-1133">Transmembrane helix</keyword>
<feature type="transmembrane region" description="Helical" evidence="8">
    <location>
        <begin position="111"/>
        <end position="130"/>
    </location>
</feature>
<feature type="transmembrane region" description="Helical" evidence="8">
    <location>
        <begin position="135"/>
        <end position="153"/>
    </location>
</feature>
<feature type="region of interest" description="Disordered" evidence="7">
    <location>
        <begin position="279"/>
        <end position="320"/>
    </location>
</feature>
<dbReference type="Proteomes" id="UP001221411">
    <property type="component" value="Unassembled WGS sequence"/>
</dbReference>
<evidence type="ECO:0000256" key="8">
    <source>
        <dbReference type="SAM" id="Phobius"/>
    </source>
</evidence>
<dbReference type="EMBL" id="JAQNDO010000001">
    <property type="protein sequence ID" value="MDC0745889.1"/>
    <property type="molecule type" value="Genomic_DNA"/>
</dbReference>
<feature type="compositionally biased region" description="Polar residues" evidence="7">
    <location>
        <begin position="302"/>
        <end position="312"/>
    </location>
</feature>
<evidence type="ECO:0000313" key="9">
    <source>
        <dbReference type="EMBL" id="MDC0745889.1"/>
    </source>
</evidence>
<dbReference type="PANTHER" id="PTHR30589">
    <property type="entry name" value="PROLIPOPROTEIN DIACYLGLYCERYL TRANSFERASE"/>
    <property type="match status" value="1"/>
</dbReference>
<dbReference type="EC" id="2.4.99.-" evidence="9"/>
<organism evidence="9 10">
    <name type="scientific">Polyangium mundeleinium</name>
    <dbReference type="NCBI Taxonomy" id="2995306"/>
    <lineage>
        <taxon>Bacteria</taxon>
        <taxon>Pseudomonadati</taxon>
        <taxon>Myxococcota</taxon>
        <taxon>Polyangia</taxon>
        <taxon>Polyangiales</taxon>
        <taxon>Polyangiaceae</taxon>
        <taxon>Polyangium</taxon>
    </lineage>
</organism>
<keyword evidence="10" id="KW-1185">Reference proteome</keyword>
<feature type="transmembrane region" description="Helical" evidence="8">
    <location>
        <begin position="255"/>
        <end position="275"/>
    </location>
</feature>
<evidence type="ECO:0000313" key="10">
    <source>
        <dbReference type="Proteomes" id="UP001221411"/>
    </source>
</evidence>
<keyword evidence="9" id="KW-0328">Glycosyltransferase</keyword>
<gene>
    <name evidence="9" type="ORF">POL67_31460</name>
</gene>
<feature type="compositionally biased region" description="Low complexity" evidence="7">
    <location>
        <begin position="279"/>
        <end position="289"/>
    </location>
</feature>
<comment type="caution">
    <text evidence="9">The sequence shown here is derived from an EMBL/GenBank/DDBJ whole genome shotgun (WGS) entry which is preliminary data.</text>
</comment>
<keyword evidence="3 9" id="KW-0808">Transferase</keyword>
<evidence type="ECO:0000256" key="5">
    <source>
        <dbReference type="ARBA" id="ARBA00022989"/>
    </source>
</evidence>
<sequence length="320" mass="34999">MAEPLIPYISLPEIPLGFLLDVPVLGKLFDATRPPSIKPFGTLVALGVYIGSVITMHRAKERNLDTKKMNEFIFWVVAAGFVGGHVLDAIFYHPQRVAKDPLYLLMLWDGLSSYGGFIGAILGCFAYKFIKREKILAYADVVVATFPIAWIFGRAGCSVVHDHPGRLSDAWFAVRYPMGSGWVGRYDLGLYEFVLTIPLAIIVTLLWRRGPRPPGYFTGVICMAYAPVRFVLDFFREEEGASMLGGDPRYGGLTPAQWACFGLFAIGAYFTFVLAKNQAAPSDGAPPAAGKKKRKKKARPAENTTTGESGESSDAAGQES</sequence>
<feature type="transmembrane region" description="Helical" evidence="8">
    <location>
        <begin position="188"/>
        <end position="207"/>
    </location>
</feature>
<name>A0ABT5EWY8_9BACT</name>
<reference evidence="9 10" key="1">
    <citation type="submission" date="2022-11" db="EMBL/GenBank/DDBJ databases">
        <title>Minimal conservation of predation-associated metabolite biosynthetic gene clusters underscores biosynthetic potential of Myxococcota including descriptions for ten novel species: Archangium lansinium sp. nov., Myxococcus landrumus sp. nov., Nannocystis bai.</title>
        <authorList>
            <person name="Ahearne A."/>
            <person name="Stevens C."/>
            <person name="Dowd S."/>
        </authorList>
    </citation>
    <scope>NUCLEOTIDE SEQUENCE [LARGE SCALE GENOMIC DNA]</scope>
    <source>
        <strain evidence="9 10">RJM3</strain>
    </source>
</reference>
<dbReference type="GO" id="GO:0016757">
    <property type="term" value="F:glycosyltransferase activity"/>
    <property type="evidence" value="ECO:0007669"/>
    <property type="project" value="UniProtKB-KW"/>
</dbReference>
<dbReference type="RefSeq" id="WP_271923840.1">
    <property type="nucleotide sequence ID" value="NZ_JAQNDO010000001.1"/>
</dbReference>
<keyword evidence="6 8" id="KW-0472">Membrane</keyword>
<keyword evidence="4 8" id="KW-0812">Transmembrane</keyword>